<comment type="caution">
    <text evidence="8">The sequence shown here is derived from an EMBL/GenBank/DDBJ whole genome shotgun (WGS) entry which is preliminary data.</text>
</comment>
<evidence type="ECO:0000256" key="3">
    <source>
        <dbReference type="ARBA" id="ARBA00022946"/>
    </source>
</evidence>
<dbReference type="AlphaFoldDB" id="A0A7J7IQ20"/>
<dbReference type="GO" id="GO:0003747">
    <property type="term" value="F:translation release factor activity"/>
    <property type="evidence" value="ECO:0007669"/>
    <property type="project" value="InterPro"/>
</dbReference>
<evidence type="ECO:0000256" key="6">
    <source>
        <dbReference type="SAM" id="SignalP"/>
    </source>
</evidence>
<reference evidence="8 9" key="1">
    <citation type="journal article" date="2020" name="J. Phycol.">
        <title>Comparative genome analysis reveals Cyanidiococcus gen. nov., a new extremophilic red algal genus sister to Cyanidioschyzon (Cyanidioschyzonaceae, Rhodophyta).</title>
        <authorList>
            <person name="Liu S.-L."/>
            <person name="Chiang Y.-R."/>
            <person name="Yoon H.S."/>
            <person name="Fu H.-Y."/>
        </authorList>
    </citation>
    <scope>NUCLEOTIDE SEQUENCE [LARGE SCALE GENOMIC DNA]</scope>
    <source>
        <strain evidence="8 9">THAL066</strain>
    </source>
</reference>
<keyword evidence="5" id="KW-0175">Coiled coil</keyword>
<gene>
    <name evidence="8" type="ORF">F1559_000816</name>
</gene>
<feature type="chain" id="PRO_5029615423" description="Prokaryotic-type class I peptide chain release factors domain-containing protein" evidence="6">
    <location>
        <begin position="23"/>
        <end position="200"/>
    </location>
</feature>
<dbReference type="Pfam" id="PF00472">
    <property type="entry name" value="RF-1"/>
    <property type="match status" value="1"/>
</dbReference>
<keyword evidence="4" id="KW-0496">Mitochondrion</keyword>
<feature type="coiled-coil region" evidence="5">
    <location>
        <begin position="70"/>
        <end position="100"/>
    </location>
</feature>
<feature type="domain" description="Prokaryotic-type class I peptide chain release factors" evidence="7">
    <location>
        <begin position="90"/>
        <end position="193"/>
    </location>
</feature>
<dbReference type="SUPFAM" id="SSF75620">
    <property type="entry name" value="Release factor"/>
    <property type="match status" value="1"/>
</dbReference>
<sequence>MYRHVMWWRALASALWRPFVVQRGYRRFATLSTLRCAPWLPPSKLCSRSPPSWIGGISIIFGQARLSTGVDGDTSTLERLREKYAALEKARIELDEKEVEETFVKGGGPGGQKVNKTASCVILRHIPTGLVVRCQAFRSQFQNRQEARRILARKLDMRLRGEASQVAQEIARIRARKRKRRQKVVKKYFKSRADRVRLDT</sequence>
<evidence type="ECO:0000256" key="1">
    <source>
        <dbReference type="ARBA" id="ARBA00004173"/>
    </source>
</evidence>
<organism evidence="8 9">
    <name type="scientific">Cyanidiococcus yangmingshanensis</name>
    <dbReference type="NCBI Taxonomy" id="2690220"/>
    <lineage>
        <taxon>Eukaryota</taxon>
        <taxon>Rhodophyta</taxon>
        <taxon>Bangiophyceae</taxon>
        <taxon>Cyanidiales</taxon>
        <taxon>Cyanidiaceae</taxon>
        <taxon>Cyanidiococcus</taxon>
    </lineage>
</organism>
<dbReference type="Proteomes" id="UP000530660">
    <property type="component" value="Unassembled WGS sequence"/>
</dbReference>
<evidence type="ECO:0000256" key="4">
    <source>
        <dbReference type="ARBA" id="ARBA00023128"/>
    </source>
</evidence>
<dbReference type="InterPro" id="IPR000352">
    <property type="entry name" value="Pep_chain_release_fac_I"/>
</dbReference>
<keyword evidence="9" id="KW-1185">Reference proteome</keyword>
<dbReference type="GO" id="GO:0005739">
    <property type="term" value="C:mitochondrion"/>
    <property type="evidence" value="ECO:0007669"/>
    <property type="project" value="UniProtKB-SubCell"/>
</dbReference>
<dbReference type="InterPro" id="IPR052405">
    <property type="entry name" value="Mito_Transl_Release_Factor"/>
</dbReference>
<feature type="signal peptide" evidence="6">
    <location>
        <begin position="1"/>
        <end position="22"/>
    </location>
</feature>
<dbReference type="EMBL" id="VWRR01000001">
    <property type="protein sequence ID" value="KAF6005118.1"/>
    <property type="molecule type" value="Genomic_DNA"/>
</dbReference>
<dbReference type="Gene3D" id="3.30.160.20">
    <property type="match status" value="1"/>
</dbReference>
<keyword evidence="3" id="KW-0809">Transit peptide</keyword>
<evidence type="ECO:0000313" key="9">
    <source>
        <dbReference type="Proteomes" id="UP000530660"/>
    </source>
</evidence>
<protein>
    <recommendedName>
        <fullName evidence="7">Prokaryotic-type class I peptide chain release factors domain-containing protein</fullName>
    </recommendedName>
</protein>
<dbReference type="PANTHER" id="PTHR46203">
    <property type="entry name" value="PROBABLE PEPTIDE CHAIN RELEASE FACTOR C12ORF65"/>
    <property type="match status" value="1"/>
</dbReference>
<evidence type="ECO:0000256" key="2">
    <source>
        <dbReference type="ARBA" id="ARBA00010835"/>
    </source>
</evidence>
<name>A0A7J7IQ20_9RHOD</name>
<keyword evidence="6" id="KW-0732">Signal</keyword>
<comment type="subcellular location">
    <subcellularLocation>
        <location evidence="1">Mitochondrion</location>
    </subcellularLocation>
</comment>
<dbReference type="InterPro" id="IPR045853">
    <property type="entry name" value="Pep_chain_release_fac_I_sf"/>
</dbReference>
<dbReference type="OrthoDB" id="277888at2759"/>
<evidence type="ECO:0000259" key="7">
    <source>
        <dbReference type="Pfam" id="PF00472"/>
    </source>
</evidence>
<evidence type="ECO:0000256" key="5">
    <source>
        <dbReference type="SAM" id="Coils"/>
    </source>
</evidence>
<proteinExistence type="inferred from homology"/>
<evidence type="ECO:0000313" key="8">
    <source>
        <dbReference type="EMBL" id="KAF6005118.1"/>
    </source>
</evidence>
<accession>A0A7J7IQ20</accession>
<dbReference type="PANTHER" id="PTHR46203:SF1">
    <property type="entry name" value="MITOCHONDRIAL TRANSLATION RELEASE FACTOR IN RESCUE"/>
    <property type="match status" value="1"/>
</dbReference>
<comment type="similarity">
    <text evidence="2">Belongs to the prokaryotic/mitochondrial release factor family.</text>
</comment>